<evidence type="ECO:0000313" key="3">
    <source>
        <dbReference type="Proteomes" id="UP000030669"/>
    </source>
</evidence>
<feature type="region of interest" description="Disordered" evidence="1">
    <location>
        <begin position="88"/>
        <end position="110"/>
    </location>
</feature>
<gene>
    <name evidence="2" type="ORF">GLOTRDRAFT_134688</name>
</gene>
<organism evidence="2 3">
    <name type="scientific">Gloeophyllum trabeum (strain ATCC 11539 / FP-39264 / Madison 617)</name>
    <name type="common">Brown rot fungus</name>
    <dbReference type="NCBI Taxonomy" id="670483"/>
    <lineage>
        <taxon>Eukaryota</taxon>
        <taxon>Fungi</taxon>
        <taxon>Dikarya</taxon>
        <taxon>Basidiomycota</taxon>
        <taxon>Agaricomycotina</taxon>
        <taxon>Agaricomycetes</taxon>
        <taxon>Gloeophyllales</taxon>
        <taxon>Gloeophyllaceae</taxon>
        <taxon>Gloeophyllum</taxon>
    </lineage>
</organism>
<feature type="region of interest" description="Disordered" evidence="1">
    <location>
        <begin position="161"/>
        <end position="282"/>
    </location>
</feature>
<dbReference type="EMBL" id="KB469695">
    <property type="protein sequence ID" value="EPQ49725.1"/>
    <property type="molecule type" value="Genomic_DNA"/>
</dbReference>
<dbReference type="Proteomes" id="UP000030669">
    <property type="component" value="Unassembled WGS sequence"/>
</dbReference>
<dbReference type="KEGG" id="gtr:GLOTRDRAFT_134688"/>
<evidence type="ECO:0000313" key="2">
    <source>
        <dbReference type="EMBL" id="EPQ49725.1"/>
    </source>
</evidence>
<dbReference type="AlphaFoldDB" id="S7R5R6"/>
<feature type="compositionally biased region" description="Low complexity" evidence="1">
    <location>
        <begin position="88"/>
        <end position="104"/>
    </location>
</feature>
<accession>S7R5R6</accession>
<feature type="compositionally biased region" description="Low complexity" evidence="1">
    <location>
        <begin position="10"/>
        <end position="42"/>
    </location>
</feature>
<feature type="compositionally biased region" description="Acidic residues" evidence="1">
    <location>
        <begin position="268"/>
        <end position="280"/>
    </location>
</feature>
<name>S7R5R6_GLOTA</name>
<feature type="compositionally biased region" description="Low complexity" evidence="1">
    <location>
        <begin position="215"/>
        <end position="229"/>
    </location>
</feature>
<protein>
    <submittedName>
        <fullName evidence="2">Uncharacterized protein</fullName>
    </submittedName>
</protein>
<feature type="region of interest" description="Disordered" evidence="1">
    <location>
        <begin position="1"/>
        <end position="42"/>
    </location>
</feature>
<keyword evidence="3" id="KW-1185">Reference proteome</keyword>
<dbReference type="HOGENOM" id="CLU_866133_0_0_1"/>
<evidence type="ECO:0000256" key="1">
    <source>
        <dbReference type="SAM" id="MobiDB-lite"/>
    </source>
</evidence>
<feature type="compositionally biased region" description="Low complexity" evidence="1">
    <location>
        <begin position="170"/>
        <end position="193"/>
    </location>
</feature>
<proteinExistence type="predicted"/>
<dbReference type="RefSeq" id="XP_007871819.1">
    <property type="nucleotide sequence ID" value="XM_007873628.1"/>
</dbReference>
<reference evidence="2 3" key="1">
    <citation type="journal article" date="2012" name="Science">
        <title>The Paleozoic origin of enzymatic lignin decomposition reconstructed from 31 fungal genomes.</title>
        <authorList>
            <person name="Floudas D."/>
            <person name="Binder M."/>
            <person name="Riley R."/>
            <person name="Barry K."/>
            <person name="Blanchette R.A."/>
            <person name="Henrissat B."/>
            <person name="Martinez A.T."/>
            <person name="Otillar R."/>
            <person name="Spatafora J.W."/>
            <person name="Yadav J.S."/>
            <person name="Aerts A."/>
            <person name="Benoit I."/>
            <person name="Boyd A."/>
            <person name="Carlson A."/>
            <person name="Copeland A."/>
            <person name="Coutinho P.M."/>
            <person name="de Vries R.P."/>
            <person name="Ferreira P."/>
            <person name="Findley K."/>
            <person name="Foster B."/>
            <person name="Gaskell J."/>
            <person name="Glotzer D."/>
            <person name="Gorecki P."/>
            <person name="Heitman J."/>
            <person name="Hesse C."/>
            <person name="Hori C."/>
            <person name="Igarashi K."/>
            <person name="Jurgens J.A."/>
            <person name="Kallen N."/>
            <person name="Kersten P."/>
            <person name="Kohler A."/>
            <person name="Kuees U."/>
            <person name="Kumar T.K.A."/>
            <person name="Kuo A."/>
            <person name="LaButti K."/>
            <person name="Larrondo L.F."/>
            <person name="Lindquist E."/>
            <person name="Ling A."/>
            <person name="Lombard V."/>
            <person name="Lucas S."/>
            <person name="Lundell T."/>
            <person name="Martin R."/>
            <person name="McLaughlin D.J."/>
            <person name="Morgenstern I."/>
            <person name="Morin E."/>
            <person name="Murat C."/>
            <person name="Nagy L.G."/>
            <person name="Nolan M."/>
            <person name="Ohm R.A."/>
            <person name="Patyshakuliyeva A."/>
            <person name="Rokas A."/>
            <person name="Ruiz-Duenas F.J."/>
            <person name="Sabat G."/>
            <person name="Salamov A."/>
            <person name="Samejima M."/>
            <person name="Schmutz J."/>
            <person name="Slot J.C."/>
            <person name="St John F."/>
            <person name="Stenlid J."/>
            <person name="Sun H."/>
            <person name="Sun S."/>
            <person name="Syed K."/>
            <person name="Tsang A."/>
            <person name="Wiebenga A."/>
            <person name="Young D."/>
            <person name="Pisabarro A."/>
            <person name="Eastwood D.C."/>
            <person name="Martin F."/>
            <person name="Cullen D."/>
            <person name="Grigoriev I.V."/>
            <person name="Hibbett D.S."/>
        </authorList>
    </citation>
    <scope>NUCLEOTIDE SEQUENCE [LARGE SCALE GENOMIC DNA]</scope>
    <source>
        <strain evidence="2 3">ATCC 11539</strain>
    </source>
</reference>
<sequence>MYRGGDGPEDSSPSESRPSTPWYSPSSSTSAHSTTAAPDTTAEFYEERLNALRDAAFTELQNLLTEEQERAERLVPPVPEPPAVFFAMLDSGGSDGSPDAGTTTLAGEDSDLAMRDEAELLVPDLGLGDVLLPPAVFNYDNDGYAAHLALAELRRVLDGGAGGEREYRRPSSYSTPPTESTVVDAASASSPRRGASDHSDVVPETPGCWEREDGSPASVASDAGGAVAPPRSPSLEYPSPPPVTPSRKTIPAYAAAPGSFRNPILVDSEQDSPESDDDYTDRERRLHELRAWVEETIHGYVTDACDEVQVRLREELFGTPA</sequence>
<dbReference type="GeneID" id="19303139"/>